<reference evidence="2" key="1">
    <citation type="submission" date="2022-06" db="EMBL/GenBank/DDBJ databases">
        <title>Genome Sequence of Candolleomyces eurysporus.</title>
        <authorList>
            <person name="Buettner E."/>
        </authorList>
    </citation>
    <scope>NUCLEOTIDE SEQUENCE</scope>
    <source>
        <strain evidence="2">VTCC 930004</strain>
    </source>
</reference>
<gene>
    <name evidence="2" type="ORF">H1R20_g8431</name>
</gene>
<comment type="caution">
    <text evidence="2">The sequence shown here is derived from an EMBL/GenBank/DDBJ whole genome shotgun (WGS) entry which is preliminary data.</text>
</comment>
<name>A0A9W8J539_9AGAR</name>
<dbReference type="PANTHER" id="PTHR24121:SF23">
    <property type="entry name" value="NO MECHANORECEPTOR POTENTIAL C, ISOFORM H"/>
    <property type="match status" value="1"/>
</dbReference>
<feature type="repeat" description="ANK" evidence="1">
    <location>
        <begin position="43"/>
        <end position="64"/>
    </location>
</feature>
<dbReference type="PROSITE" id="PS50088">
    <property type="entry name" value="ANK_REPEAT"/>
    <property type="match status" value="2"/>
</dbReference>
<dbReference type="Proteomes" id="UP001140091">
    <property type="component" value="Unassembled WGS sequence"/>
</dbReference>
<evidence type="ECO:0000313" key="3">
    <source>
        <dbReference type="Proteomes" id="UP001140091"/>
    </source>
</evidence>
<evidence type="ECO:0008006" key="4">
    <source>
        <dbReference type="Google" id="ProtNLM"/>
    </source>
</evidence>
<sequence>MPPLVDDEKDELLLSCRFGDLEDVQTFVDRHGSAPLADIRDQNQSTILHMAAGNGHLDVLRYLLPLVPTSLLSAQNHSGSTPLHWAAVNSHLDVSKALVEFPKGPGVDLIDIKNAAGHSPLAEAEFAGWDEGAKWFVEVMNLDSEEVGKEEGDPDAVVDPSGGPQVEVEIQDAEGQIAKMKIGGKASTSDPPSSTTS</sequence>
<protein>
    <recommendedName>
        <fullName evidence="4">Ankyrin</fullName>
    </recommendedName>
</protein>
<dbReference type="InterPro" id="IPR036770">
    <property type="entry name" value="Ankyrin_rpt-contain_sf"/>
</dbReference>
<proteinExistence type="predicted"/>
<dbReference type="SUPFAM" id="SSF48403">
    <property type="entry name" value="Ankyrin repeat"/>
    <property type="match status" value="1"/>
</dbReference>
<dbReference type="PROSITE" id="PS50297">
    <property type="entry name" value="ANK_REP_REGION"/>
    <property type="match status" value="2"/>
</dbReference>
<dbReference type="Gene3D" id="1.25.40.20">
    <property type="entry name" value="Ankyrin repeat-containing domain"/>
    <property type="match status" value="1"/>
</dbReference>
<dbReference type="SMART" id="SM00248">
    <property type="entry name" value="ANK"/>
    <property type="match status" value="2"/>
</dbReference>
<feature type="non-terminal residue" evidence="2">
    <location>
        <position position="197"/>
    </location>
</feature>
<accession>A0A9W8J539</accession>
<organism evidence="2 3">
    <name type="scientific">Candolleomyces eurysporus</name>
    <dbReference type="NCBI Taxonomy" id="2828524"/>
    <lineage>
        <taxon>Eukaryota</taxon>
        <taxon>Fungi</taxon>
        <taxon>Dikarya</taxon>
        <taxon>Basidiomycota</taxon>
        <taxon>Agaricomycotina</taxon>
        <taxon>Agaricomycetes</taxon>
        <taxon>Agaricomycetidae</taxon>
        <taxon>Agaricales</taxon>
        <taxon>Agaricineae</taxon>
        <taxon>Psathyrellaceae</taxon>
        <taxon>Candolleomyces</taxon>
    </lineage>
</organism>
<keyword evidence="1" id="KW-0040">ANK repeat</keyword>
<dbReference type="PANTHER" id="PTHR24121">
    <property type="entry name" value="NO MECHANORECEPTOR POTENTIAL C, ISOFORM D-RELATED"/>
    <property type="match status" value="1"/>
</dbReference>
<dbReference type="EMBL" id="JANBPK010000921">
    <property type="protein sequence ID" value="KAJ2928621.1"/>
    <property type="molecule type" value="Genomic_DNA"/>
</dbReference>
<keyword evidence="3" id="KW-1185">Reference proteome</keyword>
<evidence type="ECO:0000256" key="1">
    <source>
        <dbReference type="PROSITE-ProRule" id="PRU00023"/>
    </source>
</evidence>
<dbReference type="AlphaFoldDB" id="A0A9W8J539"/>
<dbReference type="Pfam" id="PF12796">
    <property type="entry name" value="Ank_2"/>
    <property type="match status" value="1"/>
</dbReference>
<dbReference type="OrthoDB" id="10057496at2759"/>
<evidence type="ECO:0000313" key="2">
    <source>
        <dbReference type="EMBL" id="KAJ2928621.1"/>
    </source>
</evidence>
<feature type="repeat" description="ANK" evidence="1">
    <location>
        <begin position="78"/>
        <end position="100"/>
    </location>
</feature>
<dbReference type="InterPro" id="IPR002110">
    <property type="entry name" value="Ankyrin_rpt"/>
</dbReference>